<dbReference type="OrthoDB" id="9157196at2"/>
<dbReference type="GO" id="GO:0016151">
    <property type="term" value="F:nickel cation binding"/>
    <property type="evidence" value="ECO:0007669"/>
    <property type="project" value="InterPro"/>
</dbReference>
<evidence type="ECO:0000256" key="2">
    <source>
        <dbReference type="SAM" id="MobiDB-lite"/>
    </source>
</evidence>
<keyword evidence="1" id="KW-0460">Magnesium</keyword>
<gene>
    <name evidence="3" type="ORF">Thini_0261</name>
</gene>
<feature type="binding site" evidence="1">
    <location>
        <position position="346"/>
    </location>
    <ligand>
        <name>Mg(2+)</name>
        <dbReference type="ChEBI" id="CHEBI:18420"/>
    </ligand>
</feature>
<evidence type="ECO:0000256" key="1">
    <source>
        <dbReference type="PIRSR" id="PIRSR601501-1"/>
    </source>
</evidence>
<dbReference type="InterPro" id="IPR050867">
    <property type="entry name" value="NiFe/NiFeSe_hydrgnase_LSU"/>
</dbReference>
<dbReference type="Gene3D" id="1.10.645.10">
    <property type="entry name" value="Cytochrome-c3 Hydrogenase, chain B"/>
    <property type="match status" value="2"/>
</dbReference>
<feature type="compositionally biased region" description="Polar residues" evidence="2">
    <location>
        <begin position="292"/>
        <end position="301"/>
    </location>
</feature>
<comment type="cofactor">
    <cofactor evidence="1">
        <name>Ni(2+)</name>
        <dbReference type="ChEBI" id="CHEBI:49786"/>
    </cofactor>
</comment>
<reference evidence="4" key="1">
    <citation type="journal article" date="2011" name="Stand. Genomic Sci.">
        <title>Genome sequence of the filamentous, gliding Thiothrix nivea neotype strain (JP2(T)).</title>
        <authorList>
            <person name="Lapidus A."/>
            <person name="Nolan M."/>
            <person name="Lucas S."/>
            <person name="Glavina Del Rio T."/>
            <person name="Tice H."/>
            <person name="Cheng J.F."/>
            <person name="Tapia R."/>
            <person name="Han C."/>
            <person name="Goodwin L."/>
            <person name="Pitluck S."/>
            <person name="Liolios K."/>
            <person name="Pagani I."/>
            <person name="Ivanova N."/>
            <person name="Huntemann M."/>
            <person name="Mavromatis K."/>
            <person name="Mikhailova N."/>
            <person name="Pati A."/>
            <person name="Chen A."/>
            <person name="Palaniappan K."/>
            <person name="Land M."/>
            <person name="Brambilla E.M."/>
            <person name="Rohde M."/>
            <person name="Abt B."/>
            <person name="Verbarg S."/>
            <person name="Goker M."/>
            <person name="Bristow J."/>
            <person name="Eisen J.A."/>
            <person name="Markowitz V."/>
            <person name="Hugenholtz P."/>
            <person name="Kyrpides N.C."/>
            <person name="Klenk H.P."/>
            <person name="Woyke T."/>
        </authorList>
    </citation>
    <scope>NUCLEOTIDE SEQUENCE [LARGE SCALE GENOMIC DNA]</scope>
    <source>
        <strain evidence="4">ATCC 35100 / DSM 5205 / JP2</strain>
    </source>
</reference>
<proteinExistence type="predicted"/>
<dbReference type="RefSeq" id="WP_002706884.1">
    <property type="nucleotide sequence ID" value="NZ_JH651384.1"/>
</dbReference>
<dbReference type="Proteomes" id="UP000005317">
    <property type="component" value="Unassembled WGS sequence"/>
</dbReference>
<feature type="binding site" evidence="1">
    <location>
        <position position="389"/>
    </location>
    <ligand>
        <name>Ni(2+)</name>
        <dbReference type="ChEBI" id="CHEBI:49786"/>
    </ligand>
</feature>
<keyword evidence="1" id="KW-0479">Metal-binding</keyword>
<feature type="region of interest" description="Disordered" evidence="2">
    <location>
        <begin position="275"/>
        <end position="318"/>
    </location>
</feature>
<dbReference type="PANTHER" id="PTHR42958:SF4">
    <property type="entry name" value="HYDROGENASE EXPRESSION_FORMATION PROTEIN HUPK"/>
    <property type="match status" value="1"/>
</dbReference>
<dbReference type="SUPFAM" id="SSF56762">
    <property type="entry name" value="HydB/Nqo4-like"/>
    <property type="match status" value="1"/>
</dbReference>
<name>A0A656H8K8_THINJ</name>
<accession>A0A656H8K8</accession>
<dbReference type="InterPro" id="IPR001501">
    <property type="entry name" value="Ni-dep_hyd_lsu"/>
</dbReference>
<protein>
    <submittedName>
        <fullName evidence="3">Nickel-dependent hydrogenase large subunit</fullName>
    </submittedName>
</protein>
<dbReference type="AlphaFoldDB" id="A0A656H8K8"/>
<keyword evidence="4" id="KW-1185">Reference proteome</keyword>
<organism evidence="3 4">
    <name type="scientific">Thiothrix nivea (strain ATCC 35100 / DSM 5205 / JP2)</name>
    <dbReference type="NCBI Taxonomy" id="870187"/>
    <lineage>
        <taxon>Bacteria</taxon>
        <taxon>Pseudomonadati</taxon>
        <taxon>Pseudomonadota</taxon>
        <taxon>Gammaproteobacteria</taxon>
        <taxon>Thiotrichales</taxon>
        <taxon>Thiotrichaceae</taxon>
        <taxon>Thiothrix</taxon>
    </lineage>
</organism>
<dbReference type="EMBL" id="JH651384">
    <property type="protein sequence ID" value="EIJ32921.1"/>
    <property type="molecule type" value="Genomic_DNA"/>
</dbReference>
<evidence type="ECO:0000313" key="4">
    <source>
        <dbReference type="Proteomes" id="UP000005317"/>
    </source>
</evidence>
<evidence type="ECO:0000313" key="3">
    <source>
        <dbReference type="EMBL" id="EIJ32921.1"/>
    </source>
</evidence>
<keyword evidence="1" id="KW-0533">Nickel</keyword>
<dbReference type="InterPro" id="IPR029014">
    <property type="entry name" value="NiFe-Hase_large"/>
</dbReference>
<dbReference type="PANTHER" id="PTHR42958">
    <property type="entry name" value="HYDROGENASE-2 LARGE CHAIN"/>
    <property type="match status" value="1"/>
</dbReference>
<sequence length="400" mass="44005">MQSLETLSGKLHITLHYGRTGDLCAVNTVSIHSNRLRLSPRFFAGKPVETAPKLVGMLFSLCGTAQSVASARACEQALGQPVSPATEQQRDFQVRGETLFEHLLRLSQDWTMALGCEPPAPAELQALFRLKRDLLQVVDLQPVLVAIQQWMETHLLGMPTAEWLECCHAGDVKKLSMKGGIGNIVSSLQAMGWDRLGDVEIHPLPELPVDWWLQRLIAVDAENFMAEPEVDGQACETSALTRHWENPDLQVWREHYGSGLMTRLIARVLDMVESVSTPHPNLPPQGGKEQEATPNRASSLPSPLAGEGPGMGGTTPQAGISLVQTVRGLLTHRVTQQNAIICNYQIVAPTEWNFHPLGSLYNMLATLQGRDETDLTQQARILITALDPCVDYQLEIIPDA</sequence>
<dbReference type="Pfam" id="PF00374">
    <property type="entry name" value="NiFeSe_Hases"/>
    <property type="match status" value="1"/>
</dbReference>